<protein>
    <recommendedName>
        <fullName evidence="4">NmrA-like domain-containing protein</fullName>
    </recommendedName>
</protein>
<comment type="caution">
    <text evidence="5">The sequence shown here is derived from an EMBL/GenBank/DDBJ whole genome shotgun (WGS) entry which is preliminary data.</text>
</comment>
<evidence type="ECO:0000256" key="3">
    <source>
        <dbReference type="ARBA" id="ARBA00023002"/>
    </source>
</evidence>
<gene>
    <name evidence="5" type="ORF">EKO04_009081</name>
</gene>
<reference evidence="5" key="1">
    <citation type="submission" date="2018-12" db="EMBL/GenBank/DDBJ databases">
        <authorList>
            <person name="Syme R.A."/>
            <person name="Farfan-Caceres L."/>
            <person name="Lichtenzveig J."/>
        </authorList>
    </citation>
    <scope>NUCLEOTIDE SEQUENCE</scope>
    <source>
        <strain evidence="5">Al4</strain>
    </source>
</reference>
<dbReference type="Proteomes" id="UP000651452">
    <property type="component" value="Unassembled WGS sequence"/>
</dbReference>
<proteinExistence type="inferred from homology"/>
<dbReference type="OrthoDB" id="10000533at2759"/>
<reference evidence="5" key="2">
    <citation type="submission" date="2020-09" db="EMBL/GenBank/DDBJ databases">
        <title>Reference genome assembly for Australian Ascochyta lentis isolate Al4.</title>
        <authorList>
            <person name="Lee R.C."/>
            <person name="Farfan-Caceres L.M."/>
            <person name="Debler J.W."/>
            <person name="Williams A.H."/>
            <person name="Henares B.M."/>
        </authorList>
    </citation>
    <scope>NUCLEOTIDE SEQUENCE</scope>
    <source>
        <strain evidence="5">Al4</strain>
    </source>
</reference>
<dbReference type="Pfam" id="PF05368">
    <property type="entry name" value="NmrA"/>
    <property type="match status" value="1"/>
</dbReference>
<dbReference type="SUPFAM" id="SSF51735">
    <property type="entry name" value="NAD(P)-binding Rossmann-fold domains"/>
    <property type="match status" value="1"/>
</dbReference>
<sequence length="316" mass="35234">MVIKVAVAGGTAPQLGRAIVTAIQDYPDQLQAVVLTRPGSNIPLWLEKLNVEIRRVDYASEDSLADALQDVHTVISTVGAQNWVEVQKNLLNASIRTGVKRFAPSEFAAGVDAAKTIDVLRPTLKVMEMCQEARKKHPGFEVAGFHVGLFMNYLGFGAPHDEEEAVHGIASEWPVIWNMRNMKARIPLSPQGKIPRVSLTEIGDVGRFTAAACLLPKGAWKEEFNFVGETIRMDEVVRIIEKVWGKKMEVVYRPYKQIVDEEAKEMVAGPNKFWLQAEVVHALDKAGQGIVEPVHNDMVPQVKPISVEEYLRKFWS</sequence>
<feature type="domain" description="NmrA-like" evidence="4">
    <location>
        <begin position="4"/>
        <end position="311"/>
    </location>
</feature>
<evidence type="ECO:0000256" key="2">
    <source>
        <dbReference type="ARBA" id="ARBA00022857"/>
    </source>
</evidence>
<dbReference type="Gene3D" id="3.90.25.10">
    <property type="entry name" value="UDP-galactose 4-epimerase, domain 1"/>
    <property type="match status" value="1"/>
</dbReference>
<dbReference type="GO" id="GO:0016491">
    <property type="term" value="F:oxidoreductase activity"/>
    <property type="evidence" value="ECO:0007669"/>
    <property type="project" value="UniProtKB-KW"/>
</dbReference>
<evidence type="ECO:0000313" key="6">
    <source>
        <dbReference type="Proteomes" id="UP000651452"/>
    </source>
</evidence>
<keyword evidence="3" id="KW-0560">Oxidoreductase</keyword>
<comment type="similarity">
    <text evidence="1">Belongs to the NmrA-type oxidoreductase family. Isoflavone reductase subfamily.</text>
</comment>
<organism evidence="5 6">
    <name type="scientific">Ascochyta lentis</name>
    <dbReference type="NCBI Taxonomy" id="205686"/>
    <lineage>
        <taxon>Eukaryota</taxon>
        <taxon>Fungi</taxon>
        <taxon>Dikarya</taxon>
        <taxon>Ascomycota</taxon>
        <taxon>Pezizomycotina</taxon>
        <taxon>Dothideomycetes</taxon>
        <taxon>Pleosporomycetidae</taxon>
        <taxon>Pleosporales</taxon>
        <taxon>Pleosporineae</taxon>
        <taxon>Didymellaceae</taxon>
        <taxon>Ascochyta</taxon>
    </lineage>
</organism>
<dbReference type="Gene3D" id="3.40.50.720">
    <property type="entry name" value="NAD(P)-binding Rossmann-like Domain"/>
    <property type="match status" value="1"/>
</dbReference>
<evidence type="ECO:0000256" key="1">
    <source>
        <dbReference type="ARBA" id="ARBA00005725"/>
    </source>
</evidence>
<dbReference type="PANTHER" id="PTHR47706">
    <property type="entry name" value="NMRA-LIKE FAMILY PROTEIN"/>
    <property type="match status" value="1"/>
</dbReference>
<dbReference type="InterPro" id="IPR008030">
    <property type="entry name" value="NmrA-like"/>
</dbReference>
<dbReference type="PANTHER" id="PTHR47706:SF4">
    <property type="entry name" value="NMRA-LIKE DOMAIN-CONTAINING PROTEIN"/>
    <property type="match status" value="1"/>
</dbReference>
<accession>A0A8H7ME63</accession>
<dbReference type="InterPro" id="IPR036291">
    <property type="entry name" value="NAD(P)-bd_dom_sf"/>
</dbReference>
<evidence type="ECO:0000313" key="5">
    <source>
        <dbReference type="EMBL" id="KAF9692919.1"/>
    </source>
</evidence>
<dbReference type="InterPro" id="IPR051609">
    <property type="entry name" value="NmrA/Isoflavone_reductase-like"/>
</dbReference>
<evidence type="ECO:0000259" key="4">
    <source>
        <dbReference type="Pfam" id="PF05368"/>
    </source>
</evidence>
<name>A0A8H7ME63_9PLEO</name>
<keyword evidence="2" id="KW-0521">NADP</keyword>
<dbReference type="EMBL" id="RZGK01000017">
    <property type="protein sequence ID" value="KAF9692919.1"/>
    <property type="molecule type" value="Genomic_DNA"/>
</dbReference>
<keyword evidence="6" id="KW-1185">Reference proteome</keyword>
<dbReference type="AlphaFoldDB" id="A0A8H7ME63"/>